<dbReference type="Proteomes" id="UP000788993">
    <property type="component" value="Unassembled WGS sequence"/>
</dbReference>
<reference evidence="2" key="1">
    <citation type="journal article" date="2021" name="Open Biol.">
        <title>Shared evolutionary footprints suggest mitochondrial oxidative damage underlies multiple complex I losses in fungi.</title>
        <authorList>
            <person name="Schikora-Tamarit M.A."/>
            <person name="Marcet-Houben M."/>
            <person name="Nosek J."/>
            <person name="Gabaldon T."/>
        </authorList>
    </citation>
    <scope>NUCLEOTIDE SEQUENCE</scope>
    <source>
        <strain evidence="2">NCAIM Y.01608</strain>
    </source>
</reference>
<keyword evidence="1" id="KW-0472">Membrane</keyword>
<evidence type="ECO:0000313" key="3">
    <source>
        <dbReference type="Proteomes" id="UP000788993"/>
    </source>
</evidence>
<organism evidence="2 3">
    <name type="scientific">Ogataea polymorpha</name>
    <dbReference type="NCBI Taxonomy" id="460523"/>
    <lineage>
        <taxon>Eukaryota</taxon>
        <taxon>Fungi</taxon>
        <taxon>Dikarya</taxon>
        <taxon>Ascomycota</taxon>
        <taxon>Saccharomycotina</taxon>
        <taxon>Pichiomycetes</taxon>
        <taxon>Pichiales</taxon>
        <taxon>Pichiaceae</taxon>
        <taxon>Ogataea</taxon>
    </lineage>
</organism>
<feature type="transmembrane region" description="Helical" evidence="1">
    <location>
        <begin position="12"/>
        <end position="38"/>
    </location>
</feature>
<accession>A0A9P8P3F1</accession>
<evidence type="ECO:0000313" key="2">
    <source>
        <dbReference type="EMBL" id="KAH3664472.1"/>
    </source>
</evidence>
<protein>
    <submittedName>
        <fullName evidence="2">Uncharacterized protein</fullName>
    </submittedName>
</protein>
<reference evidence="2" key="2">
    <citation type="submission" date="2021-01" db="EMBL/GenBank/DDBJ databases">
        <authorList>
            <person name="Schikora-Tamarit M.A."/>
        </authorList>
    </citation>
    <scope>NUCLEOTIDE SEQUENCE</scope>
    <source>
        <strain evidence="2">NCAIM Y.01608</strain>
    </source>
</reference>
<proteinExistence type="predicted"/>
<evidence type="ECO:0000256" key="1">
    <source>
        <dbReference type="SAM" id="Phobius"/>
    </source>
</evidence>
<dbReference type="EMBL" id="JAEUBD010001178">
    <property type="protein sequence ID" value="KAH3664472.1"/>
    <property type="molecule type" value="Genomic_DNA"/>
</dbReference>
<keyword evidence="1" id="KW-0812">Transmembrane</keyword>
<keyword evidence="3" id="KW-1185">Reference proteome</keyword>
<name>A0A9P8P3F1_9ASCO</name>
<keyword evidence="1" id="KW-1133">Transmembrane helix</keyword>
<dbReference type="AlphaFoldDB" id="A0A9P8P3F1"/>
<gene>
    <name evidence="2" type="ORF">OGATHE_003287</name>
</gene>
<sequence length="153" mass="17184">MTAMKIHCGTSLYLAIILECGSLRTVFVFVLMSFQIAFDDLINVLLSEIKTYGIRNFSSICVNVVIVDWQVSSPLVVTVVESQNNEEANKHANHHVHVGVKRESEWQPVAHNIPIEGRNWVQSKPQHRTGDDSKVEVVWLDPSHPVEVGKGLE</sequence>
<comment type="caution">
    <text evidence="2">The sequence shown here is derived from an EMBL/GenBank/DDBJ whole genome shotgun (WGS) entry which is preliminary data.</text>
</comment>